<dbReference type="Gene3D" id="3.40.50.300">
    <property type="entry name" value="P-loop containing nucleotide triphosphate hydrolases"/>
    <property type="match status" value="1"/>
</dbReference>
<proteinExistence type="predicted"/>
<evidence type="ECO:0000313" key="1">
    <source>
        <dbReference type="EMBL" id="ODM05363.1"/>
    </source>
</evidence>
<sequence>MKIYITGSVASGKSTLARRISQITKIPCYHLDEVVHIPAPEEASGNKKRPIEERDALFHDILNSPDYVMEDAGRVCFAEGMHQADIVILLEIPLFIRKKRIITRWLKQKTGLEKCIYKPTFSMLRAMFQWVGDYDSGADGTKALAAQFDEKKVVLHNNKEIKVYLKTLSDNPSHKSTKEERET</sequence>
<evidence type="ECO:0000313" key="4">
    <source>
        <dbReference type="Proteomes" id="UP000094067"/>
    </source>
</evidence>
<dbReference type="EC" id="2.7.1.24" evidence="1"/>
<evidence type="ECO:0000313" key="6">
    <source>
        <dbReference type="Proteomes" id="UP000094869"/>
    </source>
</evidence>
<organism evidence="1 4">
    <name type="scientific">Eisenbergiella tayi</name>
    <dbReference type="NCBI Taxonomy" id="1432052"/>
    <lineage>
        <taxon>Bacteria</taxon>
        <taxon>Bacillati</taxon>
        <taxon>Bacillota</taxon>
        <taxon>Clostridia</taxon>
        <taxon>Lachnospirales</taxon>
        <taxon>Lachnospiraceae</taxon>
        <taxon>Eisenbergiella</taxon>
    </lineage>
</organism>
<reference evidence="1 4" key="1">
    <citation type="submission" date="2016-07" db="EMBL/GenBank/DDBJ databases">
        <title>Characterization of isolates of Eisenbergiella tayi derived from blood cultures, using whole genome sequencing.</title>
        <authorList>
            <person name="Burdz T."/>
            <person name="Wiebe D."/>
            <person name="Huynh C."/>
            <person name="Bernard K."/>
        </authorList>
    </citation>
    <scope>NUCLEOTIDE SEQUENCE [LARGE SCALE GENOMIC DNA]</scope>
    <source>
        <strain evidence="1 4">NML 110608</strain>
    </source>
</reference>
<evidence type="ECO:0000313" key="2">
    <source>
        <dbReference type="EMBL" id="ODR52458.1"/>
    </source>
</evidence>
<reference evidence="2 5" key="3">
    <citation type="submission" date="2016-08" db="EMBL/GenBank/DDBJ databases">
        <authorList>
            <person name="Seilhamer J.J."/>
        </authorList>
    </citation>
    <scope>NUCLEOTIDE SEQUENCE [LARGE SCALE GENOMIC DNA]</scope>
    <source>
        <strain evidence="2 5">NML150140-1</strain>
    </source>
</reference>
<dbReference type="GO" id="GO:0004140">
    <property type="term" value="F:dephospho-CoA kinase activity"/>
    <property type="evidence" value="ECO:0007669"/>
    <property type="project" value="UniProtKB-EC"/>
</dbReference>
<keyword evidence="6" id="KW-1185">Reference proteome</keyword>
<dbReference type="InterPro" id="IPR027417">
    <property type="entry name" value="P-loop_NTPase"/>
</dbReference>
<dbReference type="EMBL" id="MEHA01000006">
    <property type="protein sequence ID" value="ODR52458.1"/>
    <property type="molecule type" value="Genomic_DNA"/>
</dbReference>
<dbReference type="Proteomes" id="UP000094067">
    <property type="component" value="Unassembled WGS sequence"/>
</dbReference>
<reference evidence="3 6" key="2">
    <citation type="submission" date="2016-08" db="EMBL/GenBank/DDBJ databases">
        <title>Characterization of Isolates of Eisenbergiella tayi Derived from Blood Cultures, Using Whole Genome Sequencing.</title>
        <authorList>
            <person name="Bernier A.-M."/>
            <person name="Burdz T."/>
            <person name="Wiebe D."/>
            <person name="Bernard K."/>
        </authorList>
    </citation>
    <scope>NUCLEOTIDE SEQUENCE [LARGE SCALE GENOMIC DNA]</scope>
    <source>
        <strain evidence="3 6">NML120146</strain>
    </source>
</reference>
<gene>
    <name evidence="1" type="primary">coaE_1</name>
    <name evidence="2" type="ORF">BEI59_10480</name>
    <name evidence="1" type="ORF">BEI61_01251</name>
    <name evidence="3" type="ORF">BEI63_07105</name>
</gene>
<evidence type="ECO:0000313" key="5">
    <source>
        <dbReference type="Proteomes" id="UP000094271"/>
    </source>
</evidence>
<dbReference type="InterPro" id="IPR052922">
    <property type="entry name" value="Cytidylate_Kinase-2"/>
</dbReference>
<dbReference type="RefSeq" id="WP_069151657.1">
    <property type="nucleotide sequence ID" value="NZ_DAWDRA010000531.1"/>
</dbReference>
<dbReference type="SUPFAM" id="SSF52540">
    <property type="entry name" value="P-loop containing nucleoside triphosphate hydrolases"/>
    <property type="match status" value="1"/>
</dbReference>
<dbReference type="EMBL" id="MCGH01000002">
    <property type="protein sequence ID" value="ODM05363.1"/>
    <property type="molecule type" value="Genomic_DNA"/>
</dbReference>
<keyword evidence="1" id="KW-0418">Kinase</keyword>
<accession>A0A1E3A9D1</accession>
<keyword evidence="1" id="KW-0808">Transferase</keyword>
<name>A0A1E3A9D1_9FIRM</name>
<dbReference type="PANTHER" id="PTHR37816:SF2">
    <property type="entry name" value="DNA TOPOLOGY MODULATION PROTEIN FLAR-RELATED PROTEIN"/>
    <property type="match status" value="1"/>
</dbReference>
<comment type="caution">
    <text evidence="1">The sequence shown here is derived from an EMBL/GenBank/DDBJ whole genome shotgun (WGS) entry which is preliminary data.</text>
</comment>
<evidence type="ECO:0000313" key="3">
    <source>
        <dbReference type="EMBL" id="ODR59275.1"/>
    </source>
</evidence>
<protein>
    <submittedName>
        <fullName evidence="1">Dephospho-CoA kinase</fullName>
        <ecNumber evidence="1">2.7.1.24</ecNumber>
    </submittedName>
</protein>
<dbReference type="Proteomes" id="UP000094869">
    <property type="component" value="Unassembled WGS sequence"/>
</dbReference>
<dbReference type="PANTHER" id="PTHR37816">
    <property type="entry name" value="YALI0E33011P"/>
    <property type="match status" value="1"/>
</dbReference>
<dbReference type="EMBL" id="MEHD01000015">
    <property type="protein sequence ID" value="ODR59275.1"/>
    <property type="molecule type" value="Genomic_DNA"/>
</dbReference>
<dbReference type="Proteomes" id="UP000094271">
    <property type="component" value="Unassembled WGS sequence"/>
</dbReference>
<dbReference type="OrthoDB" id="1201990at2"/>
<dbReference type="AlphaFoldDB" id="A0A1E3A9D1"/>